<feature type="transmembrane region" description="Helical" evidence="1">
    <location>
        <begin position="312"/>
        <end position="331"/>
    </location>
</feature>
<feature type="transmembrane region" description="Helical" evidence="1">
    <location>
        <begin position="338"/>
        <end position="359"/>
    </location>
</feature>
<feature type="transmembrane region" description="Helical" evidence="1">
    <location>
        <begin position="50"/>
        <end position="68"/>
    </location>
</feature>
<feature type="transmembrane region" description="Helical" evidence="1">
    <location>
        <begin position="365"/>
        <end position="382"/>
    </location>
</feature>
<feature type="transmembrane region" description="Helical" evidence="1">
    <location>
        <begin position="80"/>
        <end position="101"/>
    </location>
</feature>
<name>A0A2G6KDN3_9BACT</name>
<comment type="caution">
    <text evidence="2">The sequence shown here is derived from an EMBL/GenBank/DDBJ whole genome shotgun (WGS) entry which is preliminary data.</text>
</comment>
<keyword evidence="1" id="KW-0812">Transmembrane</keyword>
<accession>A0A2G6KDN3</accession>
<evidence type="ECO:0000256" key="1">
    <source>
        <dbReference type="SAM" id="Phobius"/>
    </source>
</evidence>
<evidence type="ECO:0000313" key="3">
    <source>
        <dbReference type="Proteomes" id="UP000230821"/>
    </source>
</evidence>
<organism evidence="2 3">
    <name type="scientific">candidate division KSB3 bacterium</name>
    <dbReference type="NCBI Taxonomy" id="2044937"/>
    <lineage>
        <taxon>Bacteria</taxon>
        <taxon>candidate division KSB3</taxon>
    </lineage>
</organism>
<proteinExistence type="predicted"/>
<feature type="transmembrane region" description="Helical" evidence="1">
    <location>
        <begin position="497"/>
        <end position="517"/>
    </location>
</feature>
<feature type="transmembrane region" description="Helical" evidence="1">
    <location>
        <begin position="230"/>
        <end position="247"/>
    </location>
</feature>
<feature type="transmembrane region" description="Helical" evidence="1">
    <location>
        <begin position="113"/>
        <end position="131"/>
    </location>
</feature>
<feature type="transmembrane region" description="Helical" evidence="1">
    <location>
        <begin position="394"/>
        <end position="413"/>
    </location>
</feature>
<sequence length="681" mass="77720">MMTFRLFALIALLLLLAALTISFLWAQTDLWEMPNVDLWGPQIRLFPTVFALWLPALYIFFTAMWSYLAQQFPEVQRRRFIVYDLSSYGAIFLFFLLLIINKELTAPMMYLKALMLILLGFKSTILFRILYLHSNTIRPWLLFALSFGLYSLSFPFLHIKPDMPFGDIFQSPSLFYLGLLFAKSIGLSVMMLEMFRLSLDMTKSLKSAFLSWLIVSFTFPVLGFPGISRILSSLLIIFVLRLILTRLDTKELITGLLEPASLTIVLKLIIVLSIIGAGGLVFWSNVRPGFGFHTYRTFETAIGTLLNGQFGLFSYAPAYWLSLFGCIYLLFFRVWNGIVLIITGSLFYSGYHFINYGILEKITSQYDSFPFLPFLGIFIAIAHHRFGKFLSFQLWQRLLLSVTSVITALLLLFSPNLPSVFSRISAIHYTIMNITGRDFSGQLPSMAFRAFSIPTLCWLCSIGIFALLCSYLRTRSFSSSRLCRNYMHQGRHVRHEFLNVSTLVFILLLSGAGSFAFSRTLSPLLSDRSLQLSTSATQKVFEIEIPPQQVTLPSKGLFIVSNLTNGVTIPHKTPIISITVFVEEEQGFKTFTLKAGKDTAEENLELPYINQNSKHGRASIYHSRPLEAGDGMRFEAHDYYTRYLFSRPIHIKKITLKLLTAKNLKLPPGIRVHIKEIFLLR</sequence>
<gene>
    <name evidence="2" type="ORF">CSA56_11275</name>
</gene>
<reference evidence="2 3" key="1">
    <citation type="submission" date="2017-10" db="EMBL/GenBank/DDBJ databases">
        <title>Novel microbial diversity and functional potential in the marine mammal oral microbiome.</title>
        <authorList>
            <person name="Dudek N.K."/>
            <person name="Sun C.L."/>
            <person name="Burstein D."/>
            <person name="Kantor R.S."/>
            <person name="Aliaga Goltsman D.S."/>
            <person name="Bik E.M."/>
            <person name="Thomas B.C."/>
            <person name="Banfield J.F."/>
            <person name="Relman D.A."/>
        </authorList>
    </citation>
    <scope>NUCLEOTIDE SEQUENCE [LARGE SCALE GENOMIC DNA]</scope>
    <source>
        <strain evidence="2">DOLJORAL78_47_16</strain>
    </source>
</reference>
<dbReference type="EMBL" id="PDSK01000097">
    <property type="protein sequence ID" value="PIE33500.1"/>
    <property type="molecule type" value="Genomic_DNA"/>
</dbReference>
<dbReference type="AlphaFoldDB" id="A0A2G6KDN3"/>
<feature type="transmembrane region" description="Helical" evidence="1">
    <location>
        <begin position="207"/>
        <end position="224"/>
    </location>
</feature>
<protein>
    <submittedName>
        <fullName evidence="2">Uncharacterized protein</fullName>
    </submittedName>
</protein>
<feature type="transmembrane region" description="Helical" evidence="1">
    <location>
        <begin position="451"/>
        <end position="472"/>
    </location>
</feature>
<evidence type="ECO:0000313" key="2">
    <source>
        <dbReference type="EMBL" id="PIE33500.1"/>
    </source>
</evidence>
<keyword evidence="1" id="KW-1133">Transmembrane helix</keyword>
<keyword evidence="1" id="KW-0472">Membrane</keyword>
<feature type="transmembrane region" description="Helical" evidence="1">
    <location>
        <begin position="259"/>
        <end position="283"/>
    </location>
</feature>
<feature type="transmembrane region" description="Helical" evidence="1">
    <location>
        <begin position="174"/>
        <end position="195"/>
    </location>
</feature>
<feature type="transmembrane region" description="Helical" evidence="1">
    <location>
        <begin position="140"/>
        <end position="159"/>
    </location>
</feature>
<dbReference type="Proteomes" id="UP000230821">
    <property type="component" value="Unassembled WGS sequence"/>
</dbReference>